<dbReference type="OrthoDB" id="2757132at2759"/>
<evidence type="ECO:0000313" key="2">
    <source>
        <dbReference type="Proteomes" id="UP000813824"/>
    </source>
</evidence>
<dbReference type="Proteomes" id="UP000813824">
    <property type="component" value="Unassembled WGS sequence"/>
</dbReference>
<dbReference type="AlphaFoldDB" id="A0A8K0XK53"/>
<name>A0A8K0XK53_9AGAR</name>
<comment type="caution">
    <text evidence="1">The sequence shown here is derived from an EMBL/GenBank/DDBJ whole genome shotgun (WGS) entry which is preliminary data.</text>
</comment>
<sequence length="413" mass="45721">MSGPGKSPGSPAHPVKDMPAHQEVSSVPLSIHIHPHHSLSPSYSTRPIFIIRTVMDTSALVFNTTLDAILADPSQSNPFNINVADPIVLYGTDINQLFPNREYCTFNPSYTLQIHLKVSYLEKRIIAAMHSCIHYSAQLLFLIPFTPDISTIHSLGLRVPRIFSFLTALQHKNRLTDQMLCNNTILLLKEYLTIGWETVQWLHKSITIGKARKGQTLWAWDRSDALERRVYAINVALGAVEYTQGSTAMMVHPTYGSTAHNEIVPYSPLQPHFTEPALTTPASRALVIHPLWSSNAKNQFTLYNSANNLDEDSFESMGSPTLSSVSSVSSFTSISNDSQFDSSFRPPSRLQVSNENTAAKHLQSDDTKLSSCEQAELLRFIGCHTIYVQGLTTSGLNNLPTTAGGEFIEHAVN</sequence>
<organism evidence="1 2">
    <name type="scientific">Cristinia sonorae</name>
    <dbReference type="NCBI Taxonomy" id="1940300"/>
    <lineage>
        <taxon>Eukaryota</taxon>
        <taxon>Fungi</taxon>
        <taxon>Dikarya</taxon>
        <taxon>Basidiomycota</taxon>
        <taxon>Agaricomycotina</taxon>
        <taxon>Agaricomycetes</taxon>
        <taxon>Agaricomycetidae</taxon>
        <taxon>Agaricales</taxon>
        <taxon>Pleurotineae</taxon>
        <taxon>Stephanosporaceae</taxon>
        <taxon>Cristinia</taxon>
    </lineage>
</organism>
<proteinExistence type="predicted"/>
<gene>
    <name evidence="1" type="ORF">BXZ70DRAFT_911131</name>
</gene>
<protein>
    <submittedName>
        <fullName evidence="1">Uncharacterized protein</fullName>
    </submittedName>
</protein>
<dbReference type="EMBL" id="JAEVFJ010000057">
    <property type="protein sequence ID" value="KAH8079099.1"/>
    <property type="molecule type" value="Genomic_DNA"/>
</dbReference>
<evidence type="ECO:0000313" key="1">
    <source>
        <dbReference type="EMBL" id="KAH8079099.1"/>
    </source>
</evidence>
<reference evidence="1" key="1">
    <citation type="journal article" date="2021" name="New Phytol.">
        <title>Evolutionary innovations through gain and loss of genes in the ectomycorrhizal Boletales.</title>
        <authorList>
            <person name="Wu G."/>
            <person name="Miyauchi S."/>
            <person name="Morin E."/>
            <person name="Kuo A."/>
            <person name="Drula E."/>
            <person name="Varga T."/>
            <person name="Kohler A."/>
            <person name="Feng B."/>
            <person name="Cao Y."/>
            <person name="Lipzen A."/>
            <person name="Daum C."/>
            <person name="Hundley H."/>
            <person name="Pangilinan J."/>
            <person name="Johnson J."/>
            <person name="Barry K."/>
            <person name="LaButti K."/>
            <person name="Ng V."/>
            <person name="Ahrendt S."/>
            <person name="Min B."/>
            <person name="Choi I.G."/>
            <person name="Park H."/>
            <person name="Plett J.M."/>
            <person name="Magnuson J."/>
            <person name="Spatafora J.W."/>
            <person name="Nagy L.G."/>
            <person name="Henrissat B."/>
            <person name="Grigoriev I.V."/>
            <person name="Yang Z.L."/>
            <person name="Xu J."/>
            <person name="Martin F.M."/>
        </authorList>
    </citation>
    <scope>NUCLEOTIDE SEQUENCE</scope>
    <source>
        <strain evidence="1">KKN 215</strain>
    </source>
</reference>
<accession>A0A8K0XK53</accession>
<keyword evidence="2" id="KW-1185">Reference proteome</keyword>